<comment type="cofactor">
    <cofactor evidence="8">
        <name>Zn(2+)</name>
        <dbReference type="ChEBI" id="CHEBI:29105"/>
    </cofactor>
    <text evidence="8">Binds 2 Zn(2+) ions per monomer.</text>
</comment>
<dbReference type="Gene3D" id="2.60.260.20">
    <property type="entry name" value="Urease metallochaperone UreE, N-terminal domain"/>
    <property type="match status" value="2"/>
</dbReference>
<feature type="binding site" evidence="8">
    <location>
        <position position="205"/>
    </location>
    <ligand>
        <name>Zn(2+)</name>
        <dbReference type="ChEBI" id="CHEBI:29105"/>
        <label>1</label>
    </ligand>
</feature>
<dbReference type="SMART" id="SM00271">
    <property type="entry name" value="DnaJ"/>
    <property type="match status" value="1"/>
</dbReference>
<dbReference type="PROSITE" id="PS50076">
    <property type="entry name" value="DNAJ_2"/>
    <property type="match status" value="1"/>
</dbReference>
<keyword evidence="8" id="KW-0235">DNA replication</keyword>
<dbReference type="InterPro" id="IPR036410">
    <property type="entry name" value="HSP_DnaJ_Cys-rich_dom_sf"/>
</dbReference>
<dbReference type="SUPFAM" id="SSF49493">
    <property type="entry name" value="HSP40/DnaJ peptide-binding domain"/>
    <property type="match status" value="2"/>
</dbReference>
<feature type="repeat" description="CXXCXGXG motif" evidence="8">
    <location>
        <begin position="148"/>
        <end position="155"/>
    </location>
</feature>
<feature type="binding site" evidence="8">
    <location>
        <position position="151"/>
    </location>
    <ligand>
        <name>Zn(2+)</name>
        <dbReference type="ChEBI" id="CHEBI:29105"/>
        <label>1</label>
    </ligand>
</feature>
<dbReference type="Pfam" id="PF00684">
    <property type="entry name" value="DnaJ_CXXCXGXG"/>
    <property type="match status" value="1"/>
</dbReference>
<evidence type="ECO:0000256" key="8">
    <source>
        <dbReference type="HAMAP-Rule" id="MF_01152"/>
    </source>
</evidence>
<feature type="repeat" description="CXXCXGXG motif" evidence="8">
    <location>
        <begin position="191"/>
        <end position="198"/>
    </location>
</feature>
<dbReference type="GO" id="GO:0042026">
    <property type="term" value="P:protein refolding"/>
    <property type="evidence" value="ECO:0007669"/>
    <property type="project" value="TreeGrafter"/>
</dbReference>
<evidence type="ECO:0000259" key="10">
    <source>
        <dbReference type="PROSITE" id="PS50076"/>
    </source>
</evidence>
<feature type="domain" description="J" evidence="10">
    <location>
        <begin position="5"/>
        <end position="67"/>
    </location>
</feature>
<evidence type="ECO:0000256" key="5">
    <source>
        <dbReference type="ARBA" id="ARBA00023186"/>
    </source>
</evidence>
<dbReference type="AlphaFoldDB" id="A0A2M6WF09"/>
<gene>
    <name evidence="8 12" type="primary">dnaJ</name>
    <name evidence="12" type="ORF">COU17_00210</name>
</gene>
<dbReference type="PROSITE" id="PS00636">
    <property type="entry name" value="DNAJ_1"/>
    <property type="match status" value="1"/>
</dbReference>
<sequence>MNQKDYYKILGVNRTASKEEIKKAFRKLAHQYHPDKKEGDEGKFKEVSEAYAVLSDEKRRSEYDAYGHVFAGGTGAQSHGGFGGFDFSGFGGHGGVEFDLGDIFGEFFGGGRRRESRGHDISIDISIPFKDAVFGAERTVLITKTSLCQTCAGSGAKEGSAMVECATCNGKGQLHETRSSILGTFTSTRLCPKCHGKGEVPKEKCETCHGEGAHRKEEKITVSIPAGINDGEMIRLSGMGEAIAGGATGDLYVKVHVEPHPTFRKEGNNLYTDLSVKLSDALLGGEYSLQTLDGVVNLKIPAGVSVGDVLRVRGKGVPNRVGRGDILVRIRVSMPKKLSKRAKKLIEDLKEEGI</sequence>
<dbReference type="Gene3D" id="1.10.287.110">
    <property type="entry name" value="DnaJ domain"/>
    <property type="match status" value="1"/>
</dbReference>
<comment type="subcellular location">
    <subcellularLocation>
        <location evidence="8">Cytoplasm</location>
    </subcellularLocation>
</comment>
<dbReference type="InterPro" id="IPR018253">
    <property type="entry name" value="DnaJ_domain_CS"/>
</dbReference>
<keyword evidence="4 8" id="KW-0862">Zinc</keyword>
<feature type="binding site" evidence="8">
    <location>
        <position position="165"/>
    </location>
    <ligand>
        <name>Zn(2+)</name>
        <dbReference type="ChEBI" id="CHEBI:29105"/>
        <label>2</label>
    </ligand>
</feature>
<dbReference type="CDD" id="cd10747">
    <property type="entry name" value="DnaJ_C"/>
    <property type="match status" value="1"/>
</dbReference>
<dbReference type="InterPro" id="IPR001623">
    <property type="entry name" value="DnaJ_domain"/>
</dbReference>
<dbReference type="GO" id="GO:0008270">
    <property type="term" value="F:zinc ion binding"/>
    <property type="evidence" value="ECO:0007669"/>
    <property type="project" value="UniProtKB-UniRule"/>
</dbReference>
<comment type="similarity">
    <text evidence="6 8">Belongs to the DnaJ family.</text>
</comment>
<dbReference type="EMBL" id="PFBJ01000003">
    <property type="protein sequence ID" value="PIT91400.1"/>
    <property type="molecule type" value="Genomic_DNA"/>
</dbReference>
<dbReference type="InterPro" id="IPR008971">
    <property type="entry name" value="HSP40/DnaJ_pept-bd"/>
</dbReference>
<evidence type="ECO:0000256" key="3">
    <source>
        <dbReference type="ARBA" id="ARBA00022771"/>
    </source>
</evidence>
<dbReference type="FunFam" id="2.10.230.10:FF:000002">
    <property type="entry name" value="Molecular chaperone DnaJ"/>
    <property type="match status" value="1"/>
</dbReference>
<feature type="binding site" evidence="8">
    <location>
        <position position="148"/>
    </location>
    <ligand>
        <name>Zn(2+)</name>
        <dbReference type="ChEBI" id="CHEBI:29105"/>
        <label>1</label>
    </ligand>
</feature>
<dbReference type="NCBIfam" id="NF008035">
    <property type="entry name" value="PRK10767.1"/>
    <property type="match status" value="1"/>
</dbReference>
<feature type="repeat" description="CXXCXGXG motif" evidence="8">
    <location>
        <begin position="205"/>
        <end position="212"/>
    </location>
</feature>
<keyword evidence="1 8" id="KW-0479">Metal-binding</keyword>
<dbReference type="InterPro" id="IPR002939">
    <property type="entry name" value="DnaJ_C"/>
</dbReference>
<feature type="zinc finger region" description="CR-type" evidence="9">
    <location>
        <begin position="135"/>
        <end position="217"/>
    </location>
</feature>
<evidence type="ECO:0000313" key="13">
    <source>
        <dbReference type="Proteomes" id="UP000228809"/>
    </source>
</evidence>
<dbReference type="FunFam" id="2.60.260.20:FF:000005">
    <property type="entry name" value="Chaperone protein dnaJ 1, mitochondrial"/>
    <property type="match status" value="1"/>
</dbReference>
<feature type="repeat" description="CXXCXGXG motif" evidence="8">
    <location>
        <begin position="165"/>
        <end position="172"/>
    </location>
</feature>
<protein>
    <recommendedName>
        <fullName evidence="7 8">Chaperone protein DnaJ</fullName>
    </recommendedName>
</protein>
<feature type="binding site" evidence="8">
    <location>
        <position position="168"/>
    </location>
    <ligand>
        <name>Zn(2+)</name>
        <dbReference type="ChEBI" id="CHEBI:29105"/>
        <label>2</label>
    </ligand>
</feature>
<evidence type="ECO:0000256" key="4">
    <source>
        <dbReference type="ARBA" id="ARBA00022833"/>
    </source>
</evidence>
<name>A0A2M6WF09_9BACT</name>
<dbReference type="GO" id="GO:0006260">
    <property type="term" value="P:DNA replication"/>
    <property type="evidence" value="ECO:0007669"/>
    <property type="project" value="UniProtKB-KW"/>
</dbReference>
<dbReference type="InterPro" id="IPR036869">
    <property type="entry name" value="J_dom_sf"/>
</dbReference>
<dbReference type="GO" id="GO:0005737">
    <property type="term" value="C:cytoplasm"/>
    <property type="evidence" value="ECO:0007669"/>
    <property type="project" value="UniProtKB-SubCell"/>
</dbReference>
<dbReference type="GO" id="GO:0009408">
    <property type="term" value="P:response to heat"/>
    <property type="evidence" value="ECO:0007669"/>
    <property type="project" value="InterPro"/>
</dbReference>
<evidence type="ECO:0000256" key="7">
    <source>
        <dbReference type="ARBA" id="ARBA00067609"/>
    </source>
</evidence>
<evidence type="ECO:0000256" key="9">
    <source>
        <dbReference type="PROSITE-ProRule" id="PRU00546"/>
    </source>
</evidence>
<comment type="domain">
    <text evidence="8">The J domain is necessary and sufficient to stimulate DnaK ATPase activity. Zinc center 1 plays an important role in the autonomous, DnaK-independent chaperone activity of DnaJ. Zinc center 2 is essential for interaction with DnaK and for DnaJ activity.</text>
</comment>
<dbReference type="Proteomes" id="UP000228809">
    <property type="component" value="Unassembled WGS sequence"/>
</dbReference>
<keyword evidence="3 8" id="KW-0863">Zinc-finger</keyword>
<evidence type="ECO:0000256" key="6">
    <source>
        <dbReference type="ARBA" id="ARBA00061004"/>
    </source>
</evidence>
<dbReference type="CDD" id="cd06257">
    <property type="entry name" value="DnaJ"/>
    <property type="match status" value="1"/>
</dbReference>
<feature type="domain" description="CR-type" evidence="11">
    <location>
        <begin position="135"/>
        <end position="217"/>
    </location>
</feature>
<dbReference type="GO" id="GO:0051082">
    <property type="term" value="F:unfolded protein binding"/>
    <property type="evidence" value="ECO:0007669"/>
    <property type="project" value="UniProtKB-UniRule"/>
</dbReference>
<keyword evidence="2 8" id="KW-0677">Repeat</keyword>
<dbReference type="PRINTS" id="PR00625">
    <property type="entry name" value="JDOMAIN"/>
</dbReference>
<dbReference type="InterPro" id="IPR012724">
    <property type="entry name" value="DnaJ"/>
</dbReference>
<dbReference type="GO" id="GO:0005524">
    <property type="term" value="F:ATP binding"/>
    <property type="evidence" value="ECO:0007669"/>
    <property type="project" value="InterPro"/>
</dbReference>
<proteinExistence type="inferred from homology"/>
<evidence type="ECO:0000313" key="12">
    <source>
        <dbReference type="EMBL" id="PIT91400.1"/>
    </source>
</evidence>
<feature type="binding site" evidence="8">
    <location>
        <position position="191"/>
    </location>
    <ligand>
        <name>Zn(2+)</name>
        <dbReference type="ChEBI" id="CHEBI:29105"/>
        <label>2</label>
    </ligand>
</feature>
<comment type="subunit">
    <text evidence="8">Homodimer.</text>
</comment>
<feature type="binding site" evidence="8">
    <location>
        <position position="208"/>
    </location>
    <ligand>
        <name>Zn(2+)</name>
        <dbReference type="ChEBI" id="CHEBI:29105"/>
        <label>1</label>
    </ligand>
</feature>
<comment type="function">
    <text evidence="8">Participates actively in the response to hyperosmotic and heat shock by preventing the aggregation of stress-denatured proteins and by disaggregating proteins, also in an autonomous, DnaK-independent fashion. Unfolded proteins bind initially to DnaJ; upon interaction with the DnaJ-bound protein, DnaK hydrolyzes its bound ATP, resulting in the formation of a stable complex. GrpE releases ADP from DnaK; ATP binding to DnaK triggers the release of the substrate protein, thus completing the reaction cycle. Several rounds of ATP-dependent interactions between DnaJ, DnaK and GrpE are required for fully efficient folding. Also involved, together with DnaK and GrpE, in the DNA replication of plasmids through activation of initiation proteins.</text>
</comment>
<feature type="binding site" evidence="8">
    <location>
        <position position="194"/>
    </location>
    <ligand>
        <name>Zn(2+)</name>
        <dbReference type="ChEBI" id="CHEBI:29105"/>
        <label>2</label>
    </ligand>
</feature>
<dbReference type="PANTHER" id="PTHR43096">
    <property type="entry name" value="DNAJ HOMOLOG 1, MITOCHONDRIAL-RELATED"/>
    <property type="match status" value="1"/>
</dbReference>
<comment type="caution">
    <text evidence="12">The sequence shown here is derived from an EMBL/GenBank/DDBJ whole genome shotgun (WGS) entry which is preliminary data.</text>
</comment>
<dbReference type="HAMAP" id="MF_01152">
    <property type="entry name" value="DnaJ"/>
    <property type="match status" value="1"/>
</dbReference>
<keyword evidence="8" id="KW-0963">Cytoplasm</keyword>
<accession>A0A2M6WF09</accession>
<dbReference type="CDD" id="cd10719">
    <property type="entry name" value="DnaJ_zf"/>
    <property type="match status" value="1"/>
</dbReference>
<dbReference type="Pfam" id="PF01556">
    <property type="entry name" value="DnaJ_C"/>
    <property type="match status" value="1"/>
</dbReference>
<keyword evidence="5 8" id="KW-0143">Chaperone</keyword>
<evidence type="ECO:0000256" key="1">
    <source>
        <dbReference type="ARBA" id="ARBA00022723"/>
    </source>
</evidence>
<dbReference type="SUPFAM" id="SSF57938">
    <property type="entry name" value="DnaJ/Hsp40 cysteine-rich domain"/>
    <property type="match status" value="1"/>
</dbReference>
<reference evidence="13" key="1">
    <citation type="submission" date="2017-09" db="EMBL/GenBank/DDBJ databases">
        <title>Depth-based differentiation of microbial function through sediment-hosted aquifers and enrichment of novel symbionts in the deep terrestrial subsurface.</title>
        <authorList>
            <person name="Probst A.J."/>
            <person name="Ladd B."/>
            <person name="Jarett J.K."/>
            <person name="Geller-Mcgrath D.E."/>
            <person name="Sieber C.M.K."/>
            <person name="Emerson J.B."/>
            <person name="Anantharaman K."/>
            <person name="Thomas B.C."/>
            <person name="Malmstrom R."/>
            <person name="Stieglmeier M."/>
            <person name="Klingl A."/>
            <person name="Woyke T."/>
            <person name="Ryan C.M."/>
            <person name="Banfield J.F."/>
        </authorList>
    </citation>
    <scope>NUCLEOTIDE SEQUENCE [LARGE SCALE GENOMIC DNA]</scope>
</reference>
<dbReference type="Pfam" id="PF00226">
    <property type="entry name" value="DnaJ"/>
    <property type="match status" value="1"/>
</dbReference>
<keyword evidence="8" id="KW-0346">Stress response</keyword>
<dbReference type="SUPFAM" id="SSF46565">
    <property type="entry name" value="Chaperone J-domain"/>
    <property type="match status" value="1"/>
</dbReference>
<dbReference type="InterPro" id="IPR001305">
    <property type="entry name" value="HSP_DnaJ_Cys-rich_dom"/>
</dbReference>
<dbReference type="Gene3D" id="2.10.230.10">
    <property type="entry name" value="Heat shock protein DnaJ, cysteine-rich domain"/>
    <property type="match status" value="1"/>
</dbReference>
<evidence type="ECO:0000259" key="11">
    <source>
        <dbReference type="PROSITE" id="PS51188"/>
    </source>
</evidence>
<dbReference type="PROSITE" id="PS51188">
    <property type="entry name" value="ZF_CR"/>
    <property type="match status" value="1"/>
</dbReference>
<evidence type="ECO:0000256" key="2">
    <source>
        <dbReference type="ARBA" id="ARBA00022737"/>
    </source>
</evidence>
<dbReference type="PANTHER" id="PTHR43096:SF10">
    <property type="entry name" value="CHAPERONE PROTEIN DNAJ A6, CHLOROPLASTIC"/>
    <property type="match status" value="1"/>
</dbReference>
<dbReference type="NCBIfam" id="TIGR02349">
    <property type="entry name" value="DnaJ_bact"/>
    <property type="match status" value="1"/>
</dbReference>
<dbReference type="GO" id="GO:0031072">
    <property type="term" value="F:heat shock protein binding"/>
    <property type="evidence" value="ECO:0007669"/>
    <property type="project" value="InterPro"/>
</dbReference>
<organism evidence="12 13">
    <name type="scientific">Candidatus Kaiserbacteria bacterium CG10_big_fil_rev_8_21_14_0_10_49_17</name>
    <dbReference type="NCBI Taxonomy" id="1974609"/>
    <lineage>
        <taxon>Bacteria</taxon>
        <taxon>Candidatus Kaiseribacteriota</taxon>
    </lineage>
</organism>